<comment type="similarity">
    <text evidence="1">Belongs to the peptidase S1C family.</text>
</comment>
<dbReference type="InterPro" id="IPR001478">
    <property type="entry name" value="PDZ"/>
</dbReference>
<dbReference type="SUPFAM" id="SSF50494">
    <property type="entry name" value="Trypsin-like serine proteases"/>
    <property type="match status" value="1"/>
</dbReference>
<dbReference type="Proteomes" id="UP000032483">
    <property type="component" value="Unassembled WGS sequence"/>
</dbReference>
<reference evidence="8 10" key="2">
    <citation type="submission" date="2015-10" db="EMBL/GenBank/DDBJ databases">
        <title>A novel member of the family Ruminococcaceae isolated from human faeces.</title>
        <authorList>
            <person name="Shkoporov A.N."/>
            <person name="Chaplin A.V."/>
            <person name="Motuzova O.V."/>
            <person name="Kafarskaia L.I."/>
            <person name="Efimov B.A."/>
        </authorList>
    </citation>
    <scope>NUCLEOTIDE SEQUENCE [LARGE SCALE GENOMIC DNA]</scope>
    <source>
        <strain evidence="8 10">668</strain>
    </source>
</reference>
<evidence type="ECO:0000259" key="6">
    <source>
        <dbReference type="PROSITE" id="PS50106"/>
    </source>
</evidence>
<dbReference type="GO" id="GO:0004252">
    <property type="term" value="F:serine-type endopeptidase activity"/>
    <property type="evidence" value="ECO:0007669"/>
    <property type="project" value="InterPro"/>
</dbReference>
<dbReference type="PRINTS" id="PR00834">
    <property type="entry name" value="PROTEASES2C"/>
</dbReference>
<feature type="region of interest" description="Disordered" evidence="4">
    <location>
        <begin position="10"/>
        <end position="59"/>
    </location>
</feature>
<feature type="transmembrane region" description="Helical" evidence="5">
    <location>
        <begin position="68"/>
        <end position="90"/>
    </location>
</feature>
<evidence type="ECO:0000256" key="5">
    <source>
        <dbReference type="SAM" id="Phobius"/>
    </source>
</evidence>
<evidence type="ECO:0000313" key="8">
    <source>
        <dbReference type="EMBL" id="KUE75562.1"/>
    </source>
</evidence>
<organism evidence="7 9">
    <name type="scientific">Ruthenibacterium lactatiformans</name>
    <dbReference type="NCBI Taxonomy" id="1550024"/>
    <lineage>
        <taxon>Bacteria</taxon>
        <taxon>Bacillati</taxon>
        <taxon>Bacillota</taxon>
        <taxon>Clostridia</taxon>
        <taxon>Eubacteriales</taxon>
        <taxon>Oscillospiraceae</taxon>
        <taxon>Ruthenibacterium</taxon>
    </lineage>
</organism>
<accession>A0A0D8IZJ6</accession>
<evidence type="ECO:0000313" key="10">
    <source>
        <dbReference type="Proteomes" id="UP000053433"/>
    </source>
</evidence>
<accession>A0A0W7TNZ3</accession>
<sequence>MNNNWEFDYSELYNNNNPGRNAQNTAAPEAESPLQGAPGPAGMPGMGVGGAPVPPHAAQKKRGWGKRVAAGAAAVVFCGAVGFGGGYLGYTFAKGGSTGPVIYQAPAASSGTGSAAGGTASTADALSVTEIASKVGPSVVEVTTEAVTTNAFFGQYVQSGAGSGVIITEDGYIITNNHVVSGASQVTVRTSDGTEYPATVVGADSKTDIAVLKIEATGLTPAVVGDSDSLQVGEFTLAVGNPLGELGGTVTDGIISALDREVTVENQTMNLLQTNAAVSPGNSGGGLFNERGELIGIVNAKSSGQNAEGLGFAIPVNTAIQVAEELINNGYVTGRPAMGVTVLSINDAQTAFQYGVNQAGVYVQSVNEGGAADKAGLQPGDRFVSIDGTAVNSTSDITGIIGEHAVGDTIEVQVVRGTQIVTANVTLEESTPQASSTQRTEG</sequence>
<dbReference type="Pfam" id="PF13365">
    <property type="entry name" value="Trypsin_2"/>
    <property type="match status" value="1"/>
</dbReference>
<dbReference type="Proteomes" id="UP000053433">
    <property type="component" value="Unassembled WGS sequence"/>
</dbReference>
<dbReference type="GeneID" id="42856571"/>
<protein>
    <submittedName>
        <fullName evidence="7">Serine protease HtrA</fullName>
    </submittedName>
</protein>
<dbReference type="PROSITE" id="PS50106">
    <property type="entry name" value="PDZ"/>
    <property type="match status" value="1"/>
</dbReference>
<evidence type="ECO:0000256" key="2">
    <source>
        <dbReference type="ARBA" id="ARBA00022670"/>
    </source>
</evidence>
<reference evidence="7" key="1">
    <citation type="submission" date="2015-02" db="EMBL/GenBank/DDBJ databases">
        <title>A novel member of the family Ruminococcaceae isolated from human feces.</title>
        <authorList>
            <person name="Shkoporov A.N."/>
            <person name="Chaplin A.V."/>
            <person name="Motuzova O.V."/>
            <person name="Kafarskaia L.I."/>
            <person name="Khokhlova E.V."/>
            <person name="Efimov B.A."/>
        </authorList>
    </citation>
    <scope>NUCLEOTIDE SEQUENCE [LARGE SCALE GENOMIC DNA]</scope>
    <source>
        <strain evidence="7">585-1</strain>
    </source>
</reference>
<dbReference type="PANTHER" id="PTHR43343:SF3">
    <property type="entry name" value="PROTEASE DO-LIKE 8, CHLOROPLASTIC"/>
    <property type="match status" value="1"/>
</dbReference>
<dbReference type="SUPFAM" id="SSF50156">
    <property type="entry name" value="PDZ domain-like"/>
    <property type="match status" value="1"/>
</dbReference>
<dbReference type="Pfam" id="PF13180">
    <property type="entry name" value="PDZ_2"/>
    <property type="match status" value="1"/>
</dbReference>
<evidence type="ECO:0000313" key="7">
    <source>
        <dbReference type="EMBL" id="KJF40135.1"/>
    </source>
</evidence>
<dbReference type="EMBL" id="LMUA01000019">
    <property type="protein sequence ID" value="KUE75562.1"/>
    <property type="molecule type" value="Genomic_DNA"/>
</dbReference>
<keyword evidence="5" id="KW-0472">Membrane</keyword>
<keyword evidence="5" id="KW-1133">Transmembrane helix</keyword>
<dbReference type="SMART" id="SM00228">
    <property type="entry name" value="PDZ"/>
    <property type="match status" value="1"/>
</dbReference>
<dbReference type="PANTHER" id="PTHR43343">
    <property type="entry name" value="PEPTIDASE S12"/>
    <property type="match status" value="1"/>
</dbReference>
<evidence type="ECO:0000256" key="1">
    <source>
        <dbReference type="ARBA" id="ARBA00010541"/>
    </source>
</evidence>
<keyword evidence="3" id="KW-0378">Hydrolase</keyword>
<proteinExistence type="inferred from homology"/>
<dbReference type="InterPro" id="IPR036034">
    <property type="entry name" value="PDZ_sf"/>
</dbReference>
<dbReference type="GO" id="GO:0006508">
    <property type="term" value="P:proteolysis"/>
    <property type="evidence" value="ECO:0007669"/>
    <property type="project" value="UniProtKB-KW"/>
</dbReference>
<evidence type="ECO:0000256" key="3">
    <source>
        <dbReference type="ARBA" id="ARBA00022801"/>
    </source>
</evidence>
<feature type="domain" description="PDZ" evidence="6">
    <location>
        <begin position="342"/>
        <end position="418"/>
    </location>
</feature>
<keyword evidence="2 7" id="KW-0645">Protease</keyword>
<dbReference type="InterPro" id="IPR001940">
    <property type="entry name" value="Peptidase_S1C"/>
</dbReference>
<name>A0A0D8IZJ6_9FIRM</name>
<feature type="compositionally biased region" description="Polar residues" evidence="4">
    <location>
        <begin position="12"/>
        <end position="26"/>
    </location>
</feature>
<dbReference type="InterPro" id="IPR051201">
    <property type="entry name" value="Chloro_Bact_Ser_Proteases"/>
</dbReference>
<dbReference type="Gene3D" id="2.40.10.10">
    <property type="entry name" value="Trypsin-like serine proteases"/>
    <property type="match status" value="2"/>
</dbReference>
<dbReference type="PATRIC" id="fig|1550024.3.peg.1855"/>
<dbReference type="EMBL" id="JXXK01000009">
    <property type="protein sequence ID" value="KJF40135.1"/>
    <property type="molecule type" value="Genomic_DNA"/>
</dbReference>
<dbReference type="Gene3D" id="2.30.42.10">
    <property type="match status" value="1"/>
</dbReference>
<evidence type="ECO:0000313" key="9">
    <source>
        <dbReference type="Proteomes" id="UP000032483"/>
    </source>
</evidence>
<dbReference type="InterPro" id="IPR009003">
    <property type="entry name" value="Peptidase_S1_PA"/>
</dbReference>
<dbReference type="AlphaFoldDB" id="A0A0D8IZJ6"/>
<dbReference type="InterPro" id="IPR043504">
    <property type="entry name" value="Peptidase_S1_PA_chymotrypsin"/>
</dbReference>
<gene>
    <name evidence="8" type="ORF">ASJ35_13035</name>
    <name evidence="7" type="ORF">TQ39_08165</name>
</gene>
<dbReference type="RefSeq" id="WP_009323970.1">
    <property type="nucleotide sequence ID" value="NZ_CAUBPW010000002.1"/>
</dbReference>
<evidence type="ECO:0000256" key="4">
    <source>
        <dbReference type="SAM" id="MobiDB-lite"/>
    </source>
</evidence>
<keyword evidence="5" id="KW-0812">Transmembrane</keyword>
<keyword evidence="9" id="KW-1185">Reference proteome</keyword>
<comment type="caution">
    <text evidence="7">The sequence shown here is derived from an EMBL/GenBank/DDBJ whole genome shotgun (WGS) entry which is preliminary data.</text>
</comment>